<keyword evidence="8 11" id="KW-1133">Transmembrane helix</keyword>
<dbReference type="Pfam" id="PF08521">
    <property type="entry name" value="2CSK_N"/>
    <property type="match status" value="1"/>
</dbReference>
<dbReference type="InterPro" id="IPR013727">
    <property type="entry name" value="2CSK_N"/>
</dbReference>
<dbReference type="InterPro" id="IPR036097">
    <property type="entry name" value="HisK_dim/P_sf"/>
</dbReference>
<dbReference type="EMBL" id="BMJM01000001">
    <property type="protein sequence ID" value="GGD99732.1"/>
    <property type="molecule type" value="Genomic_DNA"/>
</dbReference>
<dbReference type="GO" id="GO:0000155">
    <property type="term" value="F:phosphorelay sensor kinase activity"/>
    <property type="evidence" value="ECO:0007669"/>
    <property type="project" value="InterPro"/>
</dbReference>
<comment type="subcellular location">
    <subcellularLocation>
        <location evidence="2">Membrane</location>
    </subcellularLocation>
</comment>
<dbReference type="InterPro" id="IPR050428">
    <property type="entry name" value="TCS_sensor_his_kinase"/>
</dbReference>
<dbReference type="GO" id="GO:0005886">
    <property type="term" value="C:plasma membrane"/>
    <property type="evidence" value="ECO:0007669"/>
    <property type="project" value="TreeGrafter"/>
</dbReference>
<dbReference type="PRINTS" id="PR00344">
    <property type="entry name" value="BCTRLSENSOR"/>
</dbReference>
<evidence type="ECO:0000256" key="11">
    <source>
        <dbReference type="SAM" id="Phobius"/>
    </source>
</evidence>
<keyword evidence="9" id="KW-0902">Two-component regulatory system</keyword>
<keyword evidence="6 11" id="KW-0812">Transmembrane</keyword>
<sequence>MSGSLRLRMIALAAAWIIPLLVLGGLALDRVLVGTLTRNFDSQLDFVLTAMVSTADLDEVGEVRFLRPLGDQRFFEPYSGLYWQVSASGQDFFRSRSLWDRVLGPAPQGECLEPCRYAATQFTGEPLRVVGRDVQLPGATTRFYFQVAQSTRDLDAQVRLLRAILLWSLGVLGLGLLALAALQSTYGLSPLARVSRGIADIRSGEARRVDDNFPIEIAPLVGEINELLEHNEKQGEAARRHAGNLAHALKTPMSVLIGESEGRDDPLAQTVMAQVQVMRRHVDHQLARARATGQRGGASTARADVWPTLEAIIRTVGRIHSDRGVTIDLAGDRRKVFRGERQDLDEMVGNLIDNAALHGGGRVFVSIGGGPGQVEIMIEDDGRGIAPVDRARLFARGERLDTDKPGTGLGLAIARDVAEIYGGWVVLDESDDLGGLLVRLILPAVDG</sequence>
<keyword evidence="4" id="KW-0597">Phosphoprotein</keyword>
<dbReference type="SMART" id="SM00387">
    <property type="entry name" value="HATPase_c"/>
    <property type="match status" value="1"/>
</dbReference>
<comment type="caution">
    <text evidence="14">The sequence shown here is derived from an EMBL/GenBank/DDBJ whole genome shotgun (WGS) entry which is preliminary data.</text>
</comment>
<dbReference type="SUPFAM" id="SSF47384">
    <property type="entry name" value="Homodimeric domain of signal transducing histidine kinase"/>
    <property type="match status" value="1"/>
</dbReference>
<proteinExistence type="predicted"/>
<dbReference type="InterPro" id="IPR003594">
    <property type="entry name" value="HATPase_dom"/>
</dbReference>
<dbReference type="PANTHER" id="PTHR45436:SF5">
    <property type="entry name" value="SENSOR HISTIDINE KINASE TRCS"/>
    <property type="match status" value="1"/>
</dbReference>
<keyword evidence="15" id="KW-1185">Reference proteome</keyword>
<evidence type="ECO:0000256" key="8">
    <source>
        <dbReference type="ARBA" id="ARBA00022989"/>
    </source>
</evidence>
<feature type="domain" description="HAMP" evidence="13">
    <location>
        <begin position="185"/>
        <end position="236"/>
    </location>
</feature>
<dbReference type="Pfam" id="PF02518">
    <property type="entry name" value="HATPase_c"/>
    <property type="match status" value="1"/>
</dbReference>
<evidence type="ECO:0000256" key="10">
    <source>
        <dbReference type="ARBA" id="ARBA00023136"/>
    </source>
</evidence>
<evidence type="ECO:0000256" key="2">
    <source>
        <dbReference type="ARBA" id="ARBA00004370"/>
    </source>
</evidence>
<evidence type="ECO:0000313" key="15">
    <source>
        <dbReference type="Proteomes" id="UP000635071"/>
    </source>
</evidence>
<feature type="domain" description="Histidine kinase" evidence="12">
    <location>
        <begin position="244"/>
        <end position="446"/>
    </location>
</feature>
<dbReference type="InterPro" id="IPR003660">
    <property type="entry name" value="HAMP_dom"/>
</dbReference>
<comment type="catalytic activity">
    <reaction evidence="1">
        <text>ATP + protein L-histidine = ADP + protein N-phospho-L-histidine.</text>
        <dbReference type="EC" id="2.7.13.3"/>
    </reaction>
</comment>
<reference evidence="14" key="1">
    <citation type="journal article" date="2014" name="Int. J. Syst. Evol. Microbiol.">
        <title>Complete genome sequence of Corynebacterium casei LMG S-19264T (=DSM 44701T), isolated from a smear-ripened cheese.</title>
        <authorList>
            <consortium name="US DOE Joint Genome Institute (JGI-PGF)"/>
            <person name="Walter F."/>
            <person name="Albersmeier A."/>
            <person name="Kalinowski J."/>
            <person name="Ruckert C."/>
        </authorList>
    </citation>
    <scope>NUCLEOTIDE SEQUENCE</scope>
    <source>
        <strain evidence="14">CGMCC 1.15519</strain>
    </source>
</reference>
<evidence type="ECO:0000259" key="13">
    <source>
        <dbReference type="PROSITE" id="PS50885"/>
    </source>
</evidence>
<dbReference type="InterPro" id="IPR036890">
    <property type="entry name" value="HATPase_C_sf"/>
</dbReference>
<dbReference type="SUPFAM" id="SSF55874">
    <property type="entry name" value="ATPase domain of HSP90 chaperone/DNA topoisomerase II/histidine kinase"/>
    <property type="match status" value="1"/>
</dbReference>
<name>A0A916ZIL0_9SPHN</name>
<keyword evidence="10 11" id="KW-0472">Membrane</keyword>
<evidence type="ECO:0000313" key="14">
    <source>
        <dbReference type="EMBL" id="GGD99732.1"/>
    </source>
</evidence>
<evidence type="ECO:0000256" key="5">
    <source>
        <dbReference type="ARBA" id="ARBA00022679"/>
    </source>
</evidence>
<dbReference type="Proteomes" id="UP000635071">
    <property type="component" value="Unassembled WGS sequence"/>
</dbReference>
<dbReference type="InterPro" id="IPR005467">
    <property type="entry name" value="His_kinase_dom"/>
</dbReference>
<gene>
    <name evidence="14" type="ORF">GCM10011529_02320</name>
</gene>
<dbReference type="InterPro" id="IPR004358">
    <property type="entry name" value="Sig_transdc_His_kin-like_C"/>
</dbReference>
<keyword evidence="5" id="KW-0808">Transferase</keyword>
<accession>A0A916ZIL0</accession>
<dbReference type="Gene3D" id="3.30.565.10">
    <property type="entry name" value="Histidine kinase-like ATPase, C-terminal domain"/>
    <property type="match status" value="1"/>
</dbReference>
<dbReference type="EC" id="2.7.13.3" evidence="3"/>
<evidence type="ECO:0000256" key="6">
    <source>
        <dbReference type="ARBA" id="ARBA00022692"/>
    </source>
</evidence>
<keyword evidence="7" id="KW-0418">Kinase</keyword>
<evidence type="ECO:0000256" key="1">
    <source>
        <dbReference type="ARBA" id="ARBA00000085"/>
    </source>
</evidence>
<dbReference type="Gene3D" id="1.10.287.130">
    <property type="match status" value="1"/>
</dbReference>
<dbReference type="AlphaFoldDB" id="A0A916ZIL0"/>
<evidence type="ECO:0000259" key="12">
    <source>
        <dbReference type="PROSITE" id="PS50109"/>
    </source>
</evidence>
<protein>
    <recommendedName>
        <fullName evidence="3">histidine kinase</fullName>
        <ecNumber evidence="3">2.7.13.3</ecNumber>
    </recommendedName>
</protein>
<evidence type="ECO:0000256" key="3">
    <source>
        <dbReference type="ARBA" id="ARBA00012438"/>
    </source>
</evidence>
<organism evidence="14 15">
    <name type="scientific">Sandarakinorhabdus glacialis</name>
    <dbReference type="NCBI Taxonomy" id="1614636"/>
    <lineage>
        <taxon>Bacteria</taxon>
        <taxon>Pseudomonadati</taxon>
        <taxon>Pseudomonadota</taxon>
        <taxon>Alphaproteobacteria</taxon>
        <taxon>Sphingomonadales</taxon>
        <taxon>Sphingosinicellaceae</taxon>
        <taxon>Sandarakinorhabdus</taxon>
    </lineage>
</organism>
<dbReference type="PROSITE" id="PS50109">
    <property type="entry name" value="HIS_KIN"/>
    <property type="match status" value="1"/>
</dbReference>
<evidence type="ECO:0000256" key="9">
    <source>
        <dbReference type="ARBA" id="ARBA00023012"/>
    </source>
</evidence>
<dbReference type="PANTHER" id="PTHR45436">
    <property type="entry name" value="SENSOR HISTIDINE KINASE YKOH"/>
    <property type="match status" value="1"/>
</dbReference>
<evidence type="ECO:0000256" key="4">
    <source>
        <dbReference type="ARBA" id="ARBA00022553"/>
    </source>
</evidence>
<dbReference type="PROSITE" id="PS50885">
    <property type="entry name" value="HAMP"/>
    <property type="match status" value="1"/>
</dbReference>
<feature type="transmembrane region" description="Helical" evidence="11">
    <location>
        <begin position="160"/>
        <end position="182"/>
    </location>
</feature>
<evidence type="ECO:0000256" key="7">
    <source>
        <dbReference type="ARBA" id="ARBA00022777"/>
    </source>
</evidence>
<reference evidence="14" key="2">
    <citation type="submission" date="2020-09" db="EMBL/GenBank/DDBJ databases">
        <authorList>
            <person name="Sun Q."/>
            <person name="Zhou Y."/>
        </authorList>
    </citation>
    <scope>NUCLEOTIDE SEQUENCE</scope>
    <source>
        <strain evidence="14">CGMCC 1.15519</strain>
    </source>
</reference>